<dbReference type="STRING" id="568069.A0A1J1HV26"/>
<name>A0A1J1HV26_9DIPT</name>
<feature type="domain" description="LEM" evidence="3">
    <location>
        <begin position="1"/>
        <end position="45"/>
    </location>
</feature>
<feature type="compositionally biased region" description="Low complexity" evidence="1">
    <location>
        <begin position="93"/>
        <end position="103"/>
    </location>
</feature>
<dbReference type="FunFam" id="1.10.720.40:FF:000001">
    <property type="entry name" value="LEM domain containing 2, isoform CRA_a"/>
    <property type="match status" value="1"/>
</dbReference>
<dbReference type="Pfam" id="PF03020">
    <property type="entry name" value="LEM"/>
    <property type="match status" value="1"/>
</dbReference>
<feature type="transmembrane region" description="Helical" evidence="2">
    <location>
        <begin position="348"/>
        <end position="366"/>
    </location>
</feature>
<dbReference type="GO" id="GO:0030514">
    <property type="term" value="P:negative regulation of BMP signaling pathway"/>
    <property type="evidence" value="ECO:0007669"/>
    <property type="project" value="TreeGrafter"/>
</dbReference>
<dbReference type="AlphaFoldDB" id="A0A1J1HV26"/>
<dbReference type="InterPro" id="IPR052277">
    <property type="entry name" value="INM_ESCRT-Associated"/>
</dbReference>
<organism evidence="4 5">
    <name type="scientific">Clunio marinus</name>
    <dbReference type="NCBI Taxonomy" id="568069"/>
    <lineage>
        <taxon>Eukaryota</taxon>
        <taxon>Metazoa</taxon>
        <taxon>Ecdysozoa</taxon>
        <taxon>Arthropoda</taxon>
        <taxon>Hexapoda</taxon>
        <taxon>Insecta</taxon>
        <taxon>Pterygota</taxon>
        <taxon>Neoptera</taxon>
        <taxon>Endopterygota</taxon>
        <taxon>Diptera</taxon>
        <taxon>Nematocera</taxon>
        <taxon>Chironomoidea</taxon>
        <taxon>Chironomidae</taxon>
        <taxon>Clunio</taxon>
    </lineage>
</organism>
<gene>
    <name evidence="4" type="primary">putative otefin</name>
    <name evidence="4" type="ORF">CLUMA_CG004003</name>
</gene>
<feature type="region of interest" description="Disordered" evidence="1">
    <location>
        <begin position="177"/>
        <end position="216"/>
    </location>
</feature>
<keyword evidence="2" id="KW-1133">Transmembrane helix</keyword>
<feature type="compositionally biased region" description="Low complexity" evidence="1">
    <location>
        <begin position="207"/>
        <end position="216"/>
    </location>
</feature>
<proteinExistence type="predicted"/>
<evidence type="ECO:0000256" key="1">
    <source>
        <dbReference type="SAM" id="MobiDB-lite"/>
    </source>
</evidence>
<evidence type="ECO:0000313" key="5">
    <source>
        <dbReference type="Proteomes" id="UP000183832"/>
    </source>
</evidence>
<dbReference type="GO" id="GO:0006998">
    <property type="term" value="P:nuclear envelope organization"/>
    <property type="evidence" value="ECO:0007669"/>
    <property type="project" value="TreeGrafter"/>
</dbReference>
<dbReference type="InterPro" id="IPR011015">
    <property type="entry name" value="LEM/LEM-like_dom_sf"/>
</dbReference>
<evidence type="ECO:0000259" key="3">
    <source>
        <dbReference type="PROSITE" id="PS50954"/>
    </source>
</evidence>
<dbReference type="Proteomes" id="UP000183832">
    <property type="component" value="Unassembled WGS sequence"/>
</dbReference>
<keyword evidence="5" id="KW-1185">Reference proteome</keyword>
<protein>
    <submittedName>
        <fullName evidence="4">CLUMA_CG004003, isoform A</fullName>
    </submittedName>
</protein>
<dbReference type="SUPFAM" id="SSF63451">
    <property type="entry name" value="LEM domain"/>
    <property type="match status" value="1"/>
</dbReference>
<accession>A0A1J1HV26</accession>
<keyword evidence="2" id="KW-0812">Transmembrane</keyword>
<dbReference type="EMBL" id="CVRI01000018">
    <property type="protein sequence ID" value="CRK90342.1"/>
    <property type="molecule type" value="Genomic_DNA"/>
</dbReference>
<dbReference type="OrthoDB" id="8068829at2759"/>
<sequence length="367" mass="41432">MENLELLTDDQLRIRLHQYGFANMPVTDTTRRVLVKKLRNAIEGQASKGRRETVAVSKFSSDEEPETTNKGGKREKTPNRRATIAVTEKAKKSAANGASASGATSRADTPNKATSRKSSRPTPVRNPIPSSTVIEDSDEDIIEVPVKRTSRSRTPTLAKAETVRTSYITTNKDIIEEQQSTEDSSNIEDGYDEVPVPRKPSPIVQRKTFSTSTSSFTKKETAPLQFGKTSITTSFNPRGTYSYADKKVYRDEDDDDDVIDETNAPYLSNFAKRLSTLRAEPLDAGMEKYKKNRETPPPVTSYTTTTYRTSRDNYSYPTKAVAGSKKGFWWNMGQLFDSWDRKYNFRRTLYTILIVMIIVALYVIFFQ</sequence>
<feature type="compositionally biased region" description="Polar residues" evidence="1">
    <location>
        <begin position="104"/>
        <end position="113"/>
    </location>
</feature>
<dbReference type="Gene3D" id="1.10.720.40">
    <property type="match status" value="1"/>
</dbReference>
<evidence type="ECO:0000256" key="2">
    <source>
        <dbReference type="SAM" id="Phobius"/>
    </source>
</evidence>
<dbReference type="SMART" id="SM00540">
    <property type="entry name" value="LEM"/>
    <property type="match status" value="1"/>
</dbReference>
<keyword evidence="2" id="KW-0472">Membrane</keyword>
<dbReference type="GO" id="GO:0031490">
    <property type="term" value="F:chromatin DNA binding"/>
    <property type="evidence" value="ECO:0007669"/>
    <property type="project" value="TreeGrafter"/>
</dbReference>
<evidence type="ECO:0000313" key="4">
    <source>
        <dbReference type="EMBL" id="CRK90342.1"/>
    </source>
</evidence>
<dbReference type="InterPro" id="IPR003887">
    <property type="entry name" value="LEM_dom"/>
</dbReference>
<dbReference type="PROSITE" id="PS50954">
    <property type="entry name" value="LEM"/>
    <property type="match status" value="1"/>
</dbReference>
<dbReference type="CDD" id="cd12934">
    <property type="entry name" value="LEM"/>
    <property type="match status" value="1"/>
</dbReference>
<reference evidence="4 5" key="1">
    <citation type="submission" date="2015-04" db="EMBL/GenBank/DDBJ databases">
        <authorList>
            <person name="Syromyatnikov M.Y."/>
            <person name="Popov V.N."/>
        </authorList>
    </citation>
    <scope>NUCLEOTIDE SEQUENCE [LARGE SCALE GENOMIC DNA]</scope>
</reference>
<dbReference type="PANTHER" id="PTHR13428">
    <property type="entry name" value="INNER NUCLEAR MEMBRANE PROTEIN MAN1 LEM DOMAIN CONTAINING PROTEIN"/>
    <property type="match status" value="1"/>
</dbReference>
<dbReference type="PANTHER" id="PTHR13428:SF12">
    <property type="entry name" value="INNER NUCLEAR MEMBRANE PROTEIN MAN1"/>
    <property type="match status" value="1"/>
</dbReference>
<feature type="region of interest" description="Disordered" evidence="1">
    <location>
        <begin position="44"/>
        <end position="136"/>
    </location>
</feature>